<dbReference type="SUPFAM" id="SSF46894">
    <property type="entry name" value="C-terminal effector domain of the bipartite response regulators"/>
    <property type="match status" value="1"/>
</dbReference>
<dbReference type="PROSITE" id="PS50043">
    <property type="entry name" value="HTH_LUXR_2"/>
    <property type="match status" value="1"/>
</dbReference>
<dbReference type="SMART" id="SM00421">
    <property type="entry name" value="HTH_LUXR"/>
    <property type="match status" value="1"/>
</dbReference>
<dbReference type="InterPro" id="IPR041664">
    <property type="entry name" value="AAA_16"/>
</dbReference>
<comment type="caution">
    <text evidence="5">The sequence shown here is derived from an EMBL/GenBank/DDBJ whole genome shotgun (WGS) entry which is preliminary data.</text>
</comment>
<dbReference type="GO" id="GO:0003677">
    <property type="term" value="F:DNA binding"/>
    <property type="evidence" value="ECO:0007669"/>
    <property type="project" value="InterPro"/>
</dbReference>
<dbReference type="InterPro" id="IPR027417">
    <property type="entry name" value="P-loop_NTPase"/>
</dbReference>
<keyword evidence="1" id="KW-0547">Nucleotide-binding</keyword>
<dbReference type="GO" id="GO:0006355">
    <property type="term" value="P:regulation of DNA-templated transcription"/>
    <property type="evidence" value="ECO:0007669"/>
    <property type="project" value="InterPro"/>
</dbReference>
<dbReference type="InterPro" id="IPR016032">
    <property type="entry name" value="Sig_transdc_resp-reg_C-effctor"/>
</dbReference>
<dbReference type="PANTHER" id="PTHR16305:SF35">
    <property type="entry name" value="TRANSCRIPTIONAL ACTIVATOR DOMAIN"/>
    <property type="match status" value="1"/>
</dbReference>
<dbReference type="OrthoDB" id="5476461at2"/>
<evidence type="ECO:0000259" key="4">
    <source>
        <dbReference type="PROSITE" id="PS50043"/>
    </source>
</evidence>
<dbReference type="Proteomes" id="UP000291144">
    <property type="component" value="Unassembled WGS sequence"/>
</dbReference>
<evidence type="ECO:0000313" key="5">
    <source>
        <dbReference type="EMBL" id="TCC60981.1"/>
    </source>
</evidence>
<evidence type="ECO:0000256" key="1">
    <source>
        <dbReference type="ARBA" id="ARBA00022741"/>
    </source>
</evidence>
<evidence type="ECO:0000313" key="6">
    <source>
        <dbReference type="Proteomes" id="UP000291144"/>
    </source>
</evidence>
<dbReference type="Pfam" id="PF13191">
    <property type="entry name" value="AAA_16"/>
    <property type="match status" value="1"/>
</dbReference>
<dbReference type="Gene3D" id="3.40.50.300">
    <property type="entry name" value="P-loop containing nucleotide triphosphate hydrolases"/>
    <property type="match status" value="1"/>
</dbReference>
<dbReference type="GO" id="GO:0005737">
    <property type="term" value="C:cytoplasm"/>
    <property type="evidence" value="ECO:0007669"/>
    <property type="project" value="TreeGrafter"/>
</dbReference>
<dbReference type="SUPFAM" id="SSF48452">
    <property type="entry name" value="TPR-like"/>
    <property type="match status" value="1"/>
</dbReference>
<dbReference type="PRINTS" id="PR00038">
    <property type="entry name" value="HTHLUXR"/>
</dbReference>
<dbReference type="EMBL" id="SJKB01000005">
    <property type="protein sequence ID" value="TCC60981.1"/>
    <property type="molecule type" value="Genomic_DNA"/>
</dbReference>
<dbReference type="GO" id="GO:0005524">
    <property type="term" value="F:ATP binding"/>
    <property type="evidence" value="ECO:0007669"/>
    <property type="project" value="UniProtKB-KW"/>
</dbReference>
<evidence type="ECO:0000256" key="2">
    <source>
        <dbReference type="ARBA" id="ARBA00022840"/>
    </source>
</evidence>
<proteinExistence type="predicted"/>
<keyword evidence="6" id="KW-1185">Reference proteome</keyword>
<sequence>MNTIGGPSGRPHSRTCRRRPPPPRTVWIVGCSMTAVMVPPLGSFGRLDRHRAGARTASGTSYVSLAHRLRIRRDTDEMKVGPSDDVFVGRARELEALEGALDAARACRGGTVLITGEAGIGKTRLTSELSVRARDAGFEVLLGRSIDLVGTELPYQPFAQALGPVGALPRADGQQFRVFELVLGLLTERADSAPVLLVLEDLHWADTSTLDLVVYLAQYVDDRPVLLVGTYRADERSSAERMLRLANGVRRSGSALLVDLGPLDRDELATLVASYAVPPRTAAFADTIVVRSEGNPFFAQELIAAARDGGLPRGLRELLLQRVDRLDQQARAVVRIASAAGREVGYSLLRAVAVMPEQDVRIALRQAVEHGVLVAEPATSSYRFRHALLAEAVYATLLPGEREEIHEHLAEELARSGAAAPAELAPHWAAAGRMAEALAASVAAANEAVSVAGLAEARAHLERAISLWPAVPNAAELAGSDLGGICSWAAVLAGETGEAPRAVELVRQAIDLVGVGDRRRAALLQVRLGEYLHQIGSDLSGLAALERAVELAPAEPVPDRAYVVASLAGGLMVAWRHAASVRLAEEALALARDAGAGEGLVRALTVRGADLVYLGRTEEGLADLREALLVAEEIGDRIGLDRVYVNLTDSLTMLGRLEESVQIGRAGLEAIHRYGLKSAVLVSNLIEALLARGEWDEADALSTAALRSTMASFPYMLLMLRADLDVGRGDFVAAREHLDAALQTLRPDRGLGIYDVDLAELALWERRWADAAEHTNAALESLGSVRAEQLRVWFCAKGLRAQADLAAVARTRRDAAAERSVLDRADQLIAVARRAGEDALPVTPVGGAWLGLAEAEYERTRGIADPGLWVDAAGRWELLARAPLTAYCRWRQAEAVVTAGGSRAEASIPARSAYEVAVRIGAQPLQRELELLAELARLRIATPPADVEPAGGFDEVLGLTAREAEVLTLLSRGCTDREIAVTLVISVRTVGVHVSHILRKLGAANRIEAAAIAHRMSGHS</sequence>
<dbReference type="SUPFAM" id="SSF52540">
    <property type="entry name" value="P-loop containing nucleoside triphosphate hydrolases"/>
    <property type="match status" value="1"/>
</dbReference>
<dbReference type="InterPro" id="IPR011990">
    <property type="entry name" value="TPR-like_helical_dom_sf"/>
</dbReference>
<dbReference type="Pfam" id="PF00196">
    <property type="entry name" value="GerE"/>
    <property type="match status" value="1"/>
</dbReference>
<feature type="domain" description="HTH luxR-type" evidence="4">
    <location>
        <begin position="952"/>
        <end position="1017"/>
    </location>
</feature>
<organism evidence="5 6">
    <name type="scientific">Kribbella pittospori</name>
    <dbReference type="NCBI Taxonomy" id="722689"/>
    <lineage>
        <taxon>Bacteria</taxon>
        <taxon>Bacillati</taxon>
        <taxon>Actinomycetota</taxon>
        <taxon>Actinomycetes</taxon>
        <taxon>Propionibacteriales</taxon>
        <taxon>Kribbellaceae</taxon>
        <taxon>Kribbella</taxon>
    </lineage>
</organism>
<dbReference type="CDD" id="cd06170">
    <property type="entry name" value="LuxR_C_like"/>
    <property type="match status" value="1"/>
</dbReference>
<dbReference type="InterPro" id="IPR036388">
    <property type="entry name" value="WH-like_DNA-bd_sf"/>
</dbReference>
<dbReference type="Gene3D" id="1.25.40.10">
    <property type="entry name" value="Tetratricopeptide repeat domain"/>
    <property type="match status" value="2"/>
</dbReference>
<reference evidence="5 6" key="1">
    <citation type="submission" date="2019-02" db="EMBL/GenBank/DDBJ databases">
        <title>Kribbella capetownensis sp. nov. and Kribbella speibonae sp. nov., isolated from soil.</title>
        <authorList>
            <person name="Curtis S.M."/>
            <person name="Norton I."/>
            <person name="Everest G.J."/>
            <person name="Meyers P.R."/>
        </authorList>
    </citation>
    <scope>NUCLEOTIDE SEQUENCE [LARGE SCALE GENOMIC DNA]</scope>
    <source>
        <strain evidence="5 6">NRRL B-24813</strain>
    </source>
</reference>
<dbReference type="Gene3D" id="1.10.10.10">
    <property type="entry name" value="Winged helix-like DNA-binding domain superfamily/Winged helix DNA-binding domain"/>
    <property type="match status" value="1"/>
</dbReference>
<dbReference type="PANTHER" id="PTHR16305">
    <property type="entry name" value="TESTICULAR SOLUBLE ADENYLYL CYCLASE"/>
    <property type="match status" value="1"/>
</dbReference>
<feature type="region of interest" description="Disordered" evidence="3">
    <location>
        <begin position="1"/>
        <end position="22"/>
    </location>
</feature>
<gene>
    <name evidence="5" type="ORF">E0H73_17130</name>
</gene>
<dbReference type="AlphaFoldDB" id="A0A4R0KJZ1"/>
<evidence type="ECO:0000256" key="3">
    <source>
        <dbReference type="SAM" id="MobiDB-lite"/>
    </source>
</evidence>
<name>A0A4R0KJZ1_9ACTN</name>
<dbReference type="GO" id="GO:0004016">
    <property type="term" value="F:adenylate cyclase activity"/>
    <property type="evidence" value="ECO:0007669"/>
    <property type="project" value="TreeGrafter"/>
</dbReference>
<accession>A0A4R0KJZ1</accession>
<protein>
    <recommendedName>
        <fullName evidence="4">HTH luxR-type domain-containing protein</fullName>
    </recommendedName>
</protein>
<feature type="compositionally biased region" description="Basic residues" evidence="3">
    <location>
        <begin position="11"/>
        <end position="21"/>
    </location>
</feature>
<keyword evidence="2" id="KW-0067">ATP-binding</keyword>
<dbReference type="InterPro" id="IPR000792">
    <property type="entry name" value="Tscrpt_reg_LuxR_C"/>
</dbReference>